<dbReference type="SUPFAM" id="SSF53756">
    <property type="entry name" value="UDP-Glycosyltransferase/glycogen phosphorylase"/>
    <property type="match status" value="1"/>
</dbReference>
<evidence type="ECO:0000256" key="1">
    <source>
        <dbReference type="ARBA" id="ARBA00009995"/>
    </source>
</evidence>
<evidence type="ECO:0000313" key="5">
    <source>
        <dbReference type="Proteomes" id="UP000827721"/>
    </source>
</evidence>
<sequence length="364" mass="40565">MATKRLQQPFEDALMGLFNKEVDQDPPICLISDSLIGWTNMSSSFFGLPRLVFHGMGVLPMAVKKSLSIHRHQTEITDDHQLVEVKGVRLQFPLRKGDLPRSLIEEDSNISQFFLEAERCDLESWGVIANSFLELESNYVATLNSLYGGSVVAWCAGPLFLYDQMEEGGDKTGPPSTSSWAQWLDKPRTRNSVLYISFGSSQAELSSNQLDELAHGLDLSGWTTFGEVLAHKAIGGFLSHCGWNSVLESLSNGVPILAWPLQAEQPLNAKYVVEELRVGLRVPNTTTTTATRGLVGERLVVREVVCDLVTELMQGGRGRTVRERALLVERMAKKTVQPGGSSYRRLNHLVEQFNQSHSLWTNYK</sequence>
<dbReference type="PANTHER" id="PTHR48047:SF185">
    <property type="entry name" value="GLYCOSYLTRANSFERASE"/>
    <property type="match status" value="1"/>
</dbReference>
<dbReference type="EMBL" id="JAFEMO010000003">
    <property type="protein sequence ID" value="KAH7573956.1"/>
    <property type="molecule type" value="Genomic_DNA"/>
</dbReference>
<evidence type="ECO:0000256" key="3">
    <source>
        <dbReference type="ARBA" id="ARBA00022679"/>
    </source>
</evidence>
<evidence type="ECO:0008006" key="6">
    <source>
        <dbReference type="Google" id="ProtNLM"/>
    </source>
</evidence>
<dbReference type="Pfam" id="PF00201">
    <property type="entry name" value="UDPGT"/>
    <property type="match status" value="1"/>
</dbReference>
<proteinExistence type="inferred from homology"/>
<comment type="caution">
    <text evidence="4">The sequence shown here is derived from an EMBL/GenBank/DDBJ whole genome shotgun (WGS) entry which is preliminary data.</text>
</comment>
<dbReference type="CDD" id="cd03784">
    <property type="entry name" value="GT1_Gtf-like"/>
    <property type="match status" value="1"/>
</dbReference>
<dbReference type="Gene3D" id="3.40.50.2000">
    <property type="entry name" value="Glycogen Phosphorylase B"/>
    <property type="match status" value="4"/>
</dbReference>
<dbReference type="Proteomes" id="UP000827721">
    <property type="component" value="Unassembled WGS sequence"/>
</dbReference>
<name>A0ABQ8IBK1_9ROSI</name>
<keyword evidence="5" id="KW-1185">Reference proteome</keyword>
<protein>
    <recommendedName>
        <fullName evidence="6">UDP-glycosyltransferases domain-containing protein</fullName>
    </recommendedName>
</protein>
<evidence type="ECO:0000256" key="2">
    <source>
        <dbReference type="ARBA" id="ARBA00022676"/>
    </source>
</evidence>
<keyword evidence="2" id="KW-0328">Glycosyltransferase</keyword>
<accession>A0ABQ8IBK1</accession>
<comment type="similarity">
    <text evidence="1">Belongs to the UDP-glycosyltransferase family.</text>
</comment>
<reference evidence="4 5" key="1">
    <citation type="submission" date="2021-02" db="EMBL/GenBank/DDBJ databases">
        <title>Plant Genome Project.</title>
        <authorList>
            <person name="Zhang R.-G."/>
        </authorList>
    </citation>
    <scope>NUCLEOTIDE SEQUENCE [LARGE SCALE GENOMIC DNA]</scope>
    <source>
        <tissue evidence="4">Leaves</tissue>
    </source>
</reference>
<evidence type="ECO:0000313" key="4">
    <source>
        <dbReference type="EMBL" id="KAH7573956.1"/>
    </source>
</evidence>
<keyword evidence="3" id="KW-0808">Transferase</keyword>
<dbReference type="InterPro" id="IPR002213">
    <property type="entry name" value="UDP_glucos_trans"/>
</dbReference>
<gene>
    <name evidence="4" type="ORF">JRO89_XS03G0231900</name>
</gene>
<organism evidence="4 5">
    <name type="scientific">Xanthoceras sorbifolium</name>
    <dbReference type="NCBI Taxonomy" id="99658"/>
    <lineage>
        <taxon>Eukaryota</taxon>
        <taxon>Viridiplantae</taxon>
        <taxon>Streptophyta</taxon>
        <taxon>Embryophyta</taxon>
        <taxon>Tracheophyta</taxon>
        <taxon>Spermatophyta</taxon>
        <taxon>Magnoliopsida</taxon>
        <taxon>eudicotyledons</taxon>
        <taxon>Gunneridae</taxon>
        <taxon>Pentapetalae</taxon>
        <taxon>rosids</taxon>
        <taxon>malvids</taxon>
        <taxon>Sapindales</taxon>
        <taxon>Sapindaceae</taxon>
        <taxon>Xanthoceroideae</taxon>
        <taxon>Xanthoceras</taxon>
    </lineage>
</organism>
<dbReference type="PANTHER" id="PTHR48047">
    <property type="entry name" value="GLYCOSYLTRANSFERASE"/>
    <property type="match status" value="1"/>
</dbReference>